<dbReference type="Proteomes" id="UP000224336">
    <property type="component" value="Segment"/>
</dbReference>
<dbReference type="InterPro" id="IPR010896">
    <property type="entry name" value="NUMOD1"/>
</dbReference>
<accession>A0A192Y4K3</accession>
<evidence type="ECO:0000313" key="3">
    <source>
        <dbReference type="EMBL" id="ANM44834.1"/>
    </source>
</evidence>
<name>A0A192Y4K3_9CAUD</name>
<dbReference type="InterPro" id="IPR003647">
    <property type="entry name" value="Intron_nuc_1_rpt"/>
</dbReference>
<evidence type="ECO:0000259" key="2">
    <source>
        <dbReference type="Pfam" id="PF13392"/>
    </source>
</evidence>
<dbReference type="SMART" id="SM00497">
    <property type="entry name" value="IENR1"/>
    <property type="match status" value="3"/>
</dbReference>
<feature type="domain" description="Nuclease-associated modular DNA-binding 1" evidence="1">
    <location>
        <begin position="131"/>
        <end position="166"/>
    </location>
</feature>
<feature type="domain" description="HNH nuclease" evidence="2">
    <location>
        <begin position="72"/>
        <end position="116"/>
    </location>
</feature>
<protein>
    <recommendedName>
        <fullName evidence="5">HNH endonuclease</fullName>
    </recommendedName>
</protein>
<reference evidence="3 4" key="1">
    <citation type="journal article" date="2016" name="Sci. Rep.">
        <title>A proposed integrated approach for the preclinical evaluation of phage therapy in Pseudomonas infections.</title>
        <authorList>
            <person name="Danis-Wlodarczyk K."/>
            <person name="Vandenheuvel D."/>
            <person name="Jang H.B."/>
            <person name="Briers Y."/>
            <person name="Olszak T."/>
            <person name="Arabski M."/>
            <person name="Wasik S."/>
            <person name="Drabik M."/>
            <person name="Higgins G."/>
            <person name="Tyrrell J."/>
            <person name="Harvey B.J."/>
            <person name="Noben J.P."/>
            <person name="Lavigne R."/>
            <person name="Drulis-Kawa Z."/>
        </authorList>
    </citation>
    <scope>NUCLEOTIDE SEQUENCE [LARGE SCALE GENOMIC DNA]</scope>
</reference>
<dbReference type="GO" id="GO:0016788">
    <property type="term" value="F:hydrolase activity, acting on ester bonds"/>
    <property type="evidence" value="ECO:0007669"/>
    <property type="project" value="InterPro"/>
</dbReference>
<dbReference type="InterPro" id="IPR003615">
    <property type="entry name" value="HNH_nuc"/>
</dbReference>
<organism evidence="3 4">
    <name type="scientific">Pseudomonas phage KTN4</name>
    <dbReference type="NCBI Taxonomy" id="1862701"/>
    <lineage>
        <taxon>Viruses</taxon>
        <taxon>Duplodnaviria</taxon>
        <taxon>Heunggongvirae</taxon>
        <taxon>Uroviricota</taxon>
        <taxon>Caudoviricetes</taxon>
        <taxon>Chimalliviridae</taxon>
        <taxon>Phikzvirus</taxon>
        <taxon>Phikzvirus phiKZ</taxon>
    </lineage>
</organism>
<feature type="domain" description="Nuclease-associated modular DNA-binding 1" evidence="1">
    <location>
        <begin position="196"/>
        <end position="232"/>
    </location>
</feature>
<dbReference type="SUPFAM" id="SSF54060">
    <property type="entry name" value="His-Me finger endonucleases"/>
    <property type="match status" value="1"/>
</dbReference>
<feature type="domain" description="Nuclease-associated modular DNA-binding 1" evidence="1">
    <location>
        <begin position="275"/>
        <end position="312"/>
    </location>
</feature>
<proteinExistence type="predicted"/>
<sequence>MEQNGVVSVFDPASFKIEWRDIPGYSAYEASNLGTIRHKRLNRICNFFLTKTSIGTYLNIGAKNDEKTSKSKGVHILICLAFHGPSPGPDYEVNHKDGNKHNNLPSNLEWMTRGENLEHAYKNGLRKENRRVIATDVTTGEKTTYYSMSELARALGVNKNTVWVIIRDHKTKPYRNRFTFEFITGETKIADRDSTKTVYVLDYKTKTLHVFHNLAEMELALGTKRNKAYYHLVRGSKEIMDGLVFSYTANPEDFPKYTQKEIEASFGKPSNGKGTPIEVTDTILNTTKVYPSIPHFARDVGIKHPNTVRRAIFEKNGVLDKYLIKLIKSSSPNE</sequence>
<dbReference type="InterPro" id="IPR044925">
    <property type="entry name" value="His-Me_finger_sf"/>
</dbReference>
<dbReference type="EMBL" id="KU521356">
    <property type="protein sequence ID" value="ANM44834.1"/>
    <property type="molecule type" value="Genomic_DNA"/>
</dbReference>
<gene>
    <name evidence="3" type="ORF">KTN4_076</name>
</gene>
<dbReference type="Pfam" id="PF13392">
    <property type="entry name" value="HNH_3"/>
    <property type="match status" value="1"/>
</dbReference>
<evidence type="ECO:0008006" key="5">
    <source>
        <dbReference type="Google" id="ProtNLM"/>
    </source>
</evidence>
<evidence type="ECO:0000313" key="4">
    <source>
        <dbReference type="Proteomes" id="UP000224336"/>
    </source>
</evidence>
<evidence type="ECO:0000259" key="1">
    <source>
        <dbReference type="Pfam" id="PF07453"/>
    </source>
</evidence>
<dbReference type="Gene3D" id="3.90.75.20">
    <property type="match status" value="1"/>
</dbReference>
<dbReference type="Pfam" id="PF07453">
    <property type="entry name" value="NUMOD1"/>
    <property type="match status" value="3"/>
</dbReference>